<evidence type="ECO:0000313" key="1">
    <source>
        <dbReference type="EMBL" id="RLV59053.1"/>
    </source>
</evidence>
<dbReference type="EMBL" id="QZEI01000046">
    <property type="protein sequence ID" value="RLV59053.1"/>
    <property type="molecule type" value="Genomic_DNA"/>
</dbReference>
<proteinExistence type="predicted"/>
<dbReference type="Gene3D" id="3.30.420.380">
    <property type="match status" value="1"/>
</dbReference>
<dbReference type="InterPro" id="IPR043129">
    <property type="entry name" value="ATPase_NBD"/>
</dbReference>
<dbReference type="Proteomes" id="UP000281474">
    <property type="component" value="Unassembled WGS sequence"/>
</dbReference>
<keyword evidence="2" id="KW-1185">Reference proteome</keyword>
<dbReference type="AlphaFoldDB" id="A0A3L8PWQ6"/>
<protein>
    <submittedName>
        <fullName evidence="1">MSHA biogenesis protein MshI</fullName>
    </submittedName>
</protein>
<name>A0A3L8PWQ6_9GAMM</name>
<dbReference type="OrthoDB" id="5296002at2"/>
<organism evidence="1 2">
    <name type="scientific">Parashewanella curva</name>
    <dbReference type="NCBI Taxonomy" id="2338552"/>
    <lineage>
        <taxon>Bacteria</taxon>
        <taxon>Pseudomonadati</taxon>
        <taxon>Pseudomonadota</taxon>
        <taxon>Gammaproteobacteria</taxon>
        <taxon>Alteromonadales</taxon>
        <taxon>Shewanellaceae</taxon>
        <taxon>Parashewanella</taxon>
    </lineage>
</organism>
<comment type="caution">
    <text evidence="1">The sequence shown here is derived from an EMBL/GenBank/DDBJ whole genome shotgun (WGS) entry which is preliminary data.</text>
</comment>
<dbReference type="SUPFAM" id="SSF53067">
    <property type="entry name" value="Actin-like ATPase domain"/>
    <property type="match status" value="1"/>
</dbReference>
<evidence type="ECO:0000313" key="2">
    <source>
        <dbReference type="Proteomes" id="UP000281474"/>
    </source>
</evidence>
<reference evidence="1 2" key="1">
    <citation type="submission" date="2018-09" db="EMBL/GenBank/DDBJ databases">
        <title>Phylogeny of the Shewanellaceae, and recommendation for two new genera, Pseudoshewanella and Parashewanella.</title>
        <authorList>
            <person name="Wang G."/>
        </authorList>
    </citation>
    <scope>NUCLEOTIDE SEQUENCE [LARGE SCALE GENOMIC DNA]</scope>
    <source>
        <strain evidence="1 2">C51</strain>
    </source>
</reference>
<gene>
    <name evidence="1" type="ORF">D5018_14265</name>
</gene>
<sequence>MGNLLSRKLAFWKKPTESTNIGIYIDNAHVWCFTKHEGELDAPKNFARDEGWSSIFTAISTTYPQAQFQIVLGHGCYQLLQVDRPQVDDAELKQALMWSIKDLVSTSVTQLHLDYFSYSISSNNKLNVVVTEKNMLQQMLSAACEQDLTCKGISVEEIALTNTESDTEQARLMLCYQEGAELLLVVIKGGELCLQRRIRGFHALNAMSKDDLSYGAADTLSLEIQRSMDFYESQSRHAPIGKIQLVLGARGDDLKPLLAQNLQQPIESLHIENYSLWLAELALKEFCQAEDTEKVDL</sequence>
<dbReference type="RefSeq" id="WP_121839674.1">
    <property type="nucleotide sequence ID" value="NZ_ML014795.1"/>
</dbReference>
<accession>A0A3L8PWQ6</accession>